<name>A0ACC0XJN8_9ROSI</name>
<dbReference type="Proteomes" id="UP001163603">
    <property type="component" value="Chromosome 12"/>
</dbReference>
<proteinExistence type="predicted"/>
<comment type="caution">
    <text evidence="1">The sequence shown here is derived from an EMBL/GenBank/DDBJ whole genome shotgun (WGS) entry which is preliminary data.</text>
</comment>
<keyword evidence="2" id="KW-1185">Reference proteome</keyword>
<evidence type="ECO:0000313" key="2">
    <source>
        <dbReference type="Proteomes" id="UP001163603"/>
    </source>
</evidence>
<reference evidence="2" key="1">
    <citation type="journal article" date="2023" name="G3 (Bethesda)">
        <title>Genome assembly and association tests identify interacting loci associated with vigor, precocity, and sex in interspecific pistachio rootstocks.</title>
        <authorList>
            <person name="Palmer W."/>
            <person name="Jacygrad E."/>
            <person name="Sagayaradj S."/>
            <person name="Cavanaugh K."/>
            <person name="Han R."/>
            <person name="Bertier L."/>
            <person name="Beede B."/>
            <person name="Kafkas S."/>
            <person name="Golino D."/>
            <person name="Preece J."/>
            <person name="Michelmore R."/>
        </authorList>
    </citation>
    <scope>NUCLEOTIDE SEQUENCE [LARGE SCALE GENOMIC DNA]</scope>
</reference>
<protein>
    <submittedName>
        <fullName evidence="1">Uncharacterized protein</fullName>
    </submittedName>
</protein>
<dbReference type="EMBL" id="CM047747">
    <property type="protein sequence ID" value="KAJ0017700.1"/>
    <property type="molecule type" value="Genomic_DNA"/>
</dbReference>
<organism evidence="1 2">
    <name type="scientific">Pistacia integerrima</name>
    <dbReference type="NCBI Taxonomy" id="434235"/>
    <lineage>
        <taxon>Eukaryota</taxon>
        <taxon>Viridiplantae</taxon>
        <taxon>Streptophyta</taxon>
        <taxon>Embryophyta</taxon>
        <taxon>Tracheophyta</taxon>
        <taxon>Spermatophyta</taxon>
        <taxon>Magnoliopsida</taxon>
        <taxon>eudicotyledons</taxon>
        <taxon>Gunneridae</taxon>
        <taxon>Pentapetalae</taxon>
        <taxon>rosids</taxon>
        <taxon>malvids</taxon>
        <taxon>Sapindales</taxon>
        <taxon>Anacardiaceae</taxon>
        <taxon>Pistacia</taxon>
    </lineage>
</organism>
<evidence type="ECO:0000313" key="1">
    <source>
        <dbReference type="EMBL" id="KAJ0017700.1"/>
    </source>
</evidence>
<accession>A0ACC0XJN8</accession>
<sequence>MLRPTMSRVVNMLLPGTSSGNRYFKAKLFGPDWNYKDITNSLLSEETLHHHRQEVIARKKSQCDSKPILAPEFIHCSLENATLVQ</sequence>
<gene>
    <name evidence="1" type="ORF">Pint_11874</name>
</gene>